<evidence type="ECO:0000313" key="2">
    <source>
        <dbReference type="Proteomes" id="UP000259040"/>
    </source>
</evidence>
<sequence>MALSKLFPVGTRVKVTRGSYKNKYGHVRLVGNDHKIVILENGGTPLYGVSDEMVQRA</sequence>
<protein>
    <recommendedName>
        <fullName evidence="3">KOW domain-containing protein</fullName>
    </recommendedName>
</protein>
<evidence type="ECO:0000313" key="1">
    <source>
        <dbReference type="EMBL" id="AXH66614.1"/>
    </source>
</evidence>
<accession>A0A345M7Z3</accession>
<dbReference type="Gene3D" id="2.30.30.30">
    <property type="match status" value="1"/>
</dbReference>
<proteinExistence type="predicted"/>
<evidence type="ECO:0008006" key="3">
    <source>
        <dbReference type="Google" id="ProtNLM"/>
    </source>
</evidence>
<dbReference type="Proteomes" id="UP000259040">
    <property type="component" value="Segment"/>
</dbReference>
<organism evidence="1 2">
    <name type="scientific">Streptomyces phage Starbow</name>
    <dbReference type="NCBI Taxonomy" id="2283266"/>
    <lineage>
        <taxon>Viruses</taxon>
        <taxon>Duplodnaviria</taxon>
        <taxon>Heunggongvirae</taxon>
        <taxon>Uroviricota</taxon>
        <taxon>Caudoviricetes</taxon>
        <taxon>Stanwilliamsviridae</taxon>
        <taxon>Boydwoodruffvirinae</taxon>
        <taxon>Karimacvirus</taxon>
        <taxon>Karimacvirus karimac</taxon>
        <taxon>Streptomyces virus Karimac</taxon>
    </lineage>
</organism>
<dbReference type="SUPFAM" id="SSF50104">
    <property type="entry name" value="Translation proteins SH3-like domain"/>
    <property type="match status" value="1"/>
</dbReference>
<dbReference type="InterPro" id="IPR014722">
    <property type="entry name" value="Rib_uL2_dom2"/>
</dbReference>
<gene>
    <name evidence="1" type="primary">112</name>
    <name evidence="1" type="ORF">SEA_STARBOW_112</name>
</gene>
<dbReference type="EMBL" id="MH576964">
    <property type="protein sequence ID" value="AXH66614.1"/>
    <property type="molecule type" value="Genomic_DNA"/>
</dbReference>
<reference evidence="1 2" key="1">
    <citation type="submission" date="2018-07" db="EMBL/GenBank/DDBJ databases">
        <authorList>
            <person name="Boyd E.M."/>
            <person name="Barkley D.B."/>
            <person name="Naeem H."/>
            <person name="Vanhorne R."/>
            <person name="Nayek S."/>
            <person name="Layton S.R."/>
            <person name="Hughes L.E."/>
            <person name="Garlena R.A."/>
            <person name="Russell D.A."/>
            <person name="Pope W.H."/>
            <person name="Jacobs-Sera D."/>
            <person name="Hatfull G.F."/>
        </authorList>
    </citation>
    <scope>NUCLEOTIDE SEQUENCE [LARGE SCALE GENOMIC DNA]</scope>
</reference>
<name>A0A345M7Z3_9CAUD</name>
<dbReference type="InterPro" id="IPR008991">
    <property type="entry name" value="Translation_prot_SH3-like_sf"/>
</dbReference>